<organism evidence="3 4">
    <name type="scientific">Triparma strigata</name>
    <dbReference type="NCBI Taxonomy" id="1606541"/>
    <lineage>
        <taxon>Eukaryota</taxon>
        <taxon>Sar</taxon>
        <taxon>Stramenopiles</taxon>
        <taxon>Ochrophyta</taxon>
        <taxon>Bolidophyceae</taxon>
        <taxon>Parmales</taxon>
        <taxon>Triparmaceae</taxon>
        <taxon>Triparma</taxon>
    </lineage>
</organism>
<dbReference type="GO" id="GO:0005684">
    <property type="term" value="C:U2-type spliceosomal complex"/>
    <property type="evidence" value="ECO:0007669"/>
    <property type="project" value="TreeGrafter"/>
</dbReference>
<dbReference type="PANTHER" id="PTHR31809">
    <property type="entry name" value="BUD13 HOMOLOG"/>
    <property type="match status" value="1"/>
</dbReference>
<feature type="compositionally biased region" description="Basic and acidic residues" evidence="2">
    <location>
        <begin position="85"/>
        <end position="98"/>
    </location>
</feature>
<dbReference type="InterPro" id="IPR051112">
    <property type="entry name" value="CWC26_splicing_factor"/>
</dbReference>
<gene>
    <name evidence="3" type="ORF">TrST_g5440</name>
</gene>
<name>A0A9W7AH59_9STRA</name>
<feature type="compositionally biased region" description="Polar residues" evidence="2">
    <location>
        <begin position="197"/>
        <end position="212"/>
    </location>
</feature>
<comment type="similarity">
    <text evidence="1">Belongs to the CWC26 family.</text>
</comment>
<dbReference type="InterPro" id="IPR018609">
    <property type="entry name" value="Bud13"/>
</dbReference>
<accession>A0A9W7AH59</accession>
<proteinExistence type="inferred from homology"/>
<evidence type="ECO:0000313" key="4">
    <source>
        <dbReference type="Proteomes" id="UP001165085"/>
    </source>
</evidence>
<protein>
    <recommendedName>
        <fullName evidence="5">Pre-mRNA-splicing factor CWC26</fullName>
    </recommendedName>
</protein>
<dbReference type="GO" id="GO:0003723">
    <property type="term" value="F:RNA binding"/>
    <property type="evidence" value="ECO:0007669"/>
    <property type="project" value="TreeGrafter"/>
</dbReference>
<dbReference type="GO" id="GO:0070274">
    <property type="term" value="C:RES complex"/>
    <property type="evidence" value="ECO:0007669"/>
    <property type="project" value="TreeGrafter"/>
</dbReference>
<evidence type="ECO:0000256" key="1">
    <source>
        <dbReference type="ARBA" id="ARBA00011069"/>
    </source>
</evidence>
<dbReference type="Proteomes" id="UP001165085">
    <property type="component" value="Unassembled WGS sequence"/>
</dbReference>
<dbReference type="AlphaFoldDB" id="A0A9W7AH59"/>
<dbReference type="Pfam" id="PF09736">
    <property type="entry name" value="Bud13"/>
    <property type="match status" value="1"/>
</dbReference>
<feature type="compositionally biased region" description="Basic and acidic residues" evidence="2">
    <location>
        <begin position="213"/>
        <end position="223"/>
    </location>
</feature>
<sequence length="400" mass="44553">MPKPKSKSSKSSKKTSKPAKASRKISALSKYGDVSASGFRPTSEEAMEAMMGEGEEGEESDGPVVVGEVMVEGGGGRQTMMGADQRQEEEQKRRRKTDEDDSDEPPRRRRKRADDDDDDDDDPPRRKRADSDDDSDSPPCRKRADSDSDSDSPPRRKRAASDSDSDSDSPPRRKPPASNSDSDSDSPPRRPGSSKPQKMSSGHSAGLQTGSDFNKKEAKIRAKKAAEIADMVARGENNSGSTVYRDSTGKIIDKASEITESNRLSTLEKLKSESEAKLNRIGSKQKSDLKLLHQEALHISKEGFARRIDDTRIDEIRKNQIRSDDPMMAYLKKKNVNKTSNSMKKVYKGPSGKPNRFGIKPGYRWDGVIRSNDFEEKVIQRGSRRKIMEEERYKASTSDM</sequence>
<comment type="caution">
    <text evidence="3">The sequence shown here is derived from an EMBL/GenBank/DDBJ whole genome shotgun (WGS) entry which is preliminary data.</text>
</comment>
<feature type="region of interest" description="Disordered" evidence="2">
    <location>
        <begin position="1"/>
        <end position="223"/>
    </location>
</feature>
<evidence type="ECO:0000256" key="2">
    <source>
        <dbReference type="SAM" id="MobiDB-lite"/>
    </source>
</evidence>
<keyword evidence="4" id="KW-1185">Reference proteome</keyword>
<dbReference type="PANTHER" id="PTHR31809:SF0">
    <property type="entry name" value="BUD13 HOMOLOG"/>
    <property type="match status" value="1"/>
</dbReference>
<reference evidence="4" key="1">
    <citation type="journal article" date="2023" name="Commun. Biol.">
        <title>Genome analysis of Parmales, the sister group of diatoms, reveals the evolutionary specialization of diatoms from phago-mixotrophs to photoautotrophs.</title>
        <authorList>
            <person name="Ban H."/>
            <person name="Sato S."/>
            <person name="Yoshikawa S."/>
            <person name="Yamada K."/>
            <person name="Nakamura Y."/>
            <person name="Ichinomiya M."/>
            <person name="Sato N."/>
            <person name="Blanc-Mathieu R."/>
            <person name="Endo H."/>
            <person name="Kuwata A."/>
            <person name="Ogata H."/>
        </authorList>
    </citation>
    <scope>NUCLEOTIDE SEQUENCE [LARGE SCALE GENOMIC DNA]</scope>
    <source>
        <strain evidence="4">NIES 3701</strain>
    </source>
</reference>
<evidence type="ECO:0000313" key="3">
    <source>
        <dbReference type="EMBL" id="GMH68274.1"/>
    </source>
</evidence>
<dbReference type="OrthoDB" id="6022at2759"/>
<dbReference type="GO" id="GO:0000398">
    <property type="term" value="P:mRNA splicing, via spliceosome"/>
    <property type="evidence" value="ECO:0007669"/>
    <property type="project" value="TreeGrafter"/>
</dbReference>
<evidence type="ECO:0008006" key="5">
    <source>
        <dbReference type="Google" id="ProtNLM"/>
    </source>
</evidence>
<dbReference type="EMBL" id="BRXY01000123">
    <property type="protein sequence ID" value="GMH68274.1"/>
    <property type="molecule type" value="Genomic_DNA"/>
</dbReference>
<feature type="compositionally biased region" description="Basic residues" evidence="2">
    <location>
        <begin position="1"/>
        <end position="23"/>
    </location>
</feature>